<name>A0ABU0TMM8_9FLAO</name>
<keyword evidence="2" id="KW-1185">Reference proteome</keyword>
<organism evidence="1 2">
    <name type="scientific">Chryseobacterium camelliae</name>
    <dbReference type="NCBI Taxonomy" id="1265445"/>
    <lineage>
        <taxon>Bacteria</taxon>
        <taxon>Pseudomonadati</taxon>
        <taxon>Bacteroidota</taxon>
        <taxon>Flavobacteriia</taxon>
        <taxon>Flavobacteriales</taxon>
        <taxon>Weeksellaceae</taxon>
        <taxon>Chryseobacterium group</taxon>
        <taxon>Chryseobacterium</taxon>
    </lineage>
</organism>
<sequence length="257" mass="30090">MFEKRKLLLKTAYERAKKEIKEEKNNKSIIFGFLSLKLEEKFGESKDARTFVRYYDRLIKENRDYDIDGITLDQLSWYIGYKNFEDFCDNYVIERDRGDTQIQLKIDHDEESLSEKLSKIIINITNTPIFNVPQLAKNGIGIGLMSLILVLGMNFKDILKDKNLMYWDGNEYKLTSEGDKNPNRQLLPVDTIRLKYFKKITRPDTLTIDNALGNTYYSKKDNEVEFFTMGGINPNNGKGLKQATEYMLTRYAGIYEE</sequence>
<dbReference type="EMBL" id="JAUTAL010000001">
    <property type="protein sequence ID" value="MDQ1098306.1"/>
    <property type="molecule type" value="Genomic_DNA"/>
</dbReference>
<protein>
    <submittedName>
        <fullName evidence="1">Uncharacterized protein</fullName>
    </submittedName>
</protein>
<reference evidence="1 2" key="1">
    <citation type="submission" date="2023-07" db="EMBL/GenBank/DDBJ databases">
        <title>Functional and genomic diversity of the sorghum phyllosphere microbiome.</title>
        <authorList>
            <person name="Shade A."/>
        </authorList>
    </citation>
    <scope>NUCLEOTIDE SEQUENCE [LARGE SCALE GENOMIC DNA]</scope>
    <source>
        <strain evidence="1 2">SORGH_AS_1064</strain>
    </source>
</reference>
<dbReference type="Proteomes" id="UP001225072">
    <property type="component" value="Unassembled WGS sequence"/>
</dbReference>
<dbReference type="RefSeq" id="WP_307452473.1">
    <property type="nucleotide sequence ID" value="NZ_JAUTAL010000001.1"/>
</dbReference>
<proteinExistence type="predicted"/>
<gene>
    <name evidence="1" type="ORF">QE404_003453</name>
</gene>
<evidence type="ECO:0000313" key="1">
    <source>
        <dbReference type="EMBL" id="MDQ1098306.1"/>
    </source>
</evidence>
<evidence type="ECO:0000313" key="2">
    <source>
        <dbReference type="Proteomes" id="UP001225072"/>
    </source>
</evidence>
<accession>A0ABU0TMM8</accession>
<comment type="caution">
    <text evidence="1">The sequence shown here is derived from an EMBL/GenBank/DDBJ whole genome shotgun (WGS) entry which is preliminary data.</text>
</comment>